<dbReference type="InterPro" id="IPR003660">
    <property type="entry name" value="HAMP_dom"/>
</dbReference>
<organism evidence="7 8">
    <name type="scientific">Undibacterium squillarum</name>
    <dbReference type="NCBI Taxonomy" id="1131567"/>
    <lineage>
        <taxon>Bacteria</taxon>
        <taxon>Pseudomonadati</taxon>
        <taxon>Pseudomonadota</taxon>
        <taxon>Betaproteobacteria</taxon>
        <taxon>Burkholderiales</taxon>
        <taxon>Oxalobacteraceae</taxon>
        <taxon>Undibacterium</taxon>
    </lineage>
</organism>
<name>A0ABQ2XWI5_9BURK</name>
<sequence length="431" mass="48324">MIFHGQQQMNHRLARRMLAWILAISAVAALIATSIQLFFDYRRDLSELEQGMHYIEQNQLPGLSDAAWNFNIPSMQLQLDGIGRSQWVSGASIQYGPKQAAELKTGTVSGSKPFSFELHRNGAIVGTIYIWPNLDVLYRRTVDRFVIVLSTQIGKSLITTFSIFVLMTWLITRPLTQMAQFAQSFQPGQLFRPFRLRRRETASPDELTVLVDALNDAYQRIQKAHEFEVQHAEILSREVEARTRELSLAHQELARLSVTDKLTGIFNRAGLDEALQTAISQARQTQRPLSLIMTDIDHFKQVNDQHGHLTGDQLLQEFARVLRQTIPPTAIPGRWGGEEFLIICPGSDQEQTCALAEQLRSTIASHVFPVVGHKTSSFGVASLTATDSSNDLLRNADDALYEAKRKGRNQVAAAQDRDTTSLQGITDQAIS</sequence>
<feature type="domain" description="HAMP" evidence="5">
    <location>
        <begin position="169"/>
        <end position="226"/>
    </location>
</feature>
<keyword evidence="4" id="KW-0812">Transmembrane</keyword>
<feature type="transmembrane region" description="Helical" evidence="4">
    <location>
        <begin position="17"/>
        <end position="39"/>
    </location>
</feature>
<dbReference type="SUPFAM" id="SSF55073">
    <property type="entry name" value="Nucleotide cyclase"/>
    <property type="match status" value="1"/>
</dbReference>
<reference evidence="8" key="1">
    <citation type="journal article" date="2019" name="Int. J. Syst. Evol. Microbiol.">
        <title>The Global Catalogue of Microorganisms (GCM) 10K type strain sequencing project: providing services to taxonomists for standard genome sequencing and annotation.</title>
        <authorList>
            <consortium name="The Broad Institute Genomics Platform"/>
            <consortium name="The Broad Institute Genome Sequencing Center for Infectious Disease"/>
            <person name="Wu L."/>
            <person name="Ma J."/>
        </authorList>
    </citation>
    <scope>NUCLEOTIDE SEQUENCE [LARGE SCALE GENOMIC DNA]</scope>
    <source>
        <strain evidence="8">KCTC 23917</strain>
    </source>
</reference>
<dbReference type="PANTHER" id="PTHR45138">
    <property type="entry name" value="REGULATORY COMPONENTS OF SENSORY TRANSDUCTION SYSTEM"/>
    <property type="match status" value="1"/>
</dbReference>
<feature type="region of interest" description="Disordered" evidence="3">
    <location>
        <begin position="411"/>
        <end position="431"/>
    </location>
</feature>
<proteinExistence type="predicted"/>
<dbReference type="PANTHER" id="PTHR45138:SF9">
    <property type="entry name" value="DIGUANYLATE CYCLASE DGCM-RELATED"/>
    <property type="match status" value="1"/>
</dbReference>
<dbReference type="PROSITE" id="PS50887">
    <property type="entry name" value="GGDEF"/>
    <property type="match status" value="1"/>
</dbReference>
<keyword evidence="4" id="KW-1133">Transmembrane helix</keyword>
<evidence type="ECO:0000313" key="7">
    <source>
        <dbReference type="EMBL" id="GGX36875.1"/>
    </source>
</evidence>
<protein>
    <recommendedName>
        <fullName evidence="1">diguanylate cyclase</fullName>
        <ecNumber evidence="1">2.7.7.65</ecNumber>
    </recommendedName>
</protein>
<gene>
    <name evidence="7" type="ORF">GCM10010946_13560</name>
</gene>
<dbReference type="SMART" id="SM00267">
    <property type="entry name" value="GGDEF"/>
    <property type="match status" value="1"/>
</dbReference>
<evidence type="ECO:0000259" key="6">
    <source>
        <dbReference type="PROSITE" id="PS50887"/>
    </source>
</evidence>
<dbReference type="NCBIfam" id="TIGR00254">
    <property type="entry name" value="GGDEF"/>
    <property type="match status" value="1"/>
</dbReference>
<comment type="caution">
    <text evidence="7">The sequence shown here is derived from an EMBL/GenBank/DDBJ whole genome shotgun (WGS) entry which is preliminary data.</text>
</comment>
<evidence type="ECO:0000256" key="3">
    <source>
        <dbReference type="SAM" id="MobiDB-lite"/>
    </source>
</evidence>
<dbReference type="InterPro" id="IPR050469">
    <property type="entry name" value="Diguanylate_Cyclase"/>
</dbReference>
<dbReference type="Proteomes" id="UP000653343">
    <property type="component" value="Unassembled WGS sequence"/>
</dbReference>
<evidence type="ECO:0000259" key="5">
    <source>
        <dbReference type="PROSITE" id="PS50885"/>
    </source>
</evidence>
<dbReference type="EMBL" id="BMYU01000002">
    <property type="protein sequence ID" value="GGX36875.1"/>
    <property type="molecule type" value="Genomic_DNA"/>
</dbReference>
<evidence type="ECO:0000256" key="2">
    <source>
        <dbReference type="ARBA" id="ARBA00034247"/>
    </source>
</evidence>
<dbReference type="EC" id="2.7.7.65" evidence="1"/>
<keyword evidence="4" id="KW-0472">Membrane</keyword>
<feature type="domain" description="GGDEF" evidence="6">
    <location>
        <begin position="287"/>
        <end position="416"/>
    </location>
</feature>
<evidence type="ECO:0000256" key="4">
    <source>
        <dbReference type="SAM" id="Phobius"/>
    </source>
</evidence>
<dbReference type="CDD" id="cd01949">
    <property type="entry name" value="GGDEF"/>
    <property type="match status" value="1"/>
</dbReference>
<evidence type="ECO:0000313" key="8">
    <source>
        <dbReference type="Proteomes" id="UP000653343"/>
    </source>
</evidence>
<comment type="catalytic activity">
    <reaction evidence="2">
        <text>2 GTP = 3',3'-c-di-GMP + 2 diphosphate</text>
        <dbReference type="Rhea" id="RHEA:24898"/>
        <dbReference type="ChEBI" id="CHEBI:33019"/>
        <dbReference type="ChEBI" id="CHEBI:37565"/>
        <dbReference type="ChEBI" id="CHEBI:58805"/>
        <dbReference type="EC" id="2.7.7.65"/>
    </reaction>
</comment>
<dbReference type="Pfam" id="PF00990">
    <property type="entry name" value="GGDEF"/>
    <property type="match status" value="1"/>
</dbReference>
<dbReference type="Gene3D" id="3.30.70.270">
    <property type="match status" value="1"/>
</dbReference>
<dbReference type="InterPro" id="IPR000160">
    <property type="entry name" value="GGDEF_dom"/>
</dbReference>
<keyword evidence="8" id="KW-1185">Reference proteome</keyword>
<dbReference type="InterPro" id="IPR043128">
    <property type="entry name" value="Rev_trsase/Diguanyl_cyclase"/>
</dbReference>
<feature type="compositionally biased region" description="Polar residues" evidence="3">
    <location>
        <begin position="420"/>
        <end position="431"/>
    </location>
</feature>
<dbReference type="InterPro" id="IPR029787">
    <property type="entry name" value="Nucleotide_cyclase"/>
</dbReference>
<dbReference type="PROSITE" id="PS50885">
    <property type="entry name" value="HAMP"/>
    <property type="match status" value="1"/>
</dbReference>
<dbReference type="Gene3D" id="6.10.340.10">
    <property type="match status" value="1"/>
</dbReference>
<accession>A0ABQ2XWI5</accession>
<evidence type="ECO:0000256" key="1">
    <source>
        <dbReference type="ARBA" id="ARBA00012528"/>
    </source>
</evidence>